<dbReference type="AlphaFoldDB" id="A0A9P8VQI9"/>
<keyword evidence="3" id="KW-1185">Reference proteome</keyword>
<dbReference type="EMBL" id="JAGPYM010000056">
    <property type="protein sequence ID" value="KAH6871323.1"/>
    <property type="molecule type" value="Genomic_DNA"/>
</dbReference>
<comment type="caution">
    <text evidence="2">The sequence shown here is derived from an EMBL/GenBank/DDBJ whole genome shotgun (WGS) entry which is preliminary data.</text>
</comment>
<protein>
    <recommendedName>
        <fullName evidence="1">T6SS Phospholipase effector Tle1-like catalytic domain-containing protein</fullName>
    </recommendedName>
</protein>
<gene>
    <name evidence="2" type="ORF">B0T10DRAFT_533576</name>
</gene>
<proteinExistence type="predicted"/>
<feature type="domain" description="T6SS Phospholipase effector Tle1-like catalytic" evidence="1">
    <location>
        <begin position="6"/>
        <end position="321"/>
    </location>
</feature>
<dbReference type="Pfam" id="PF09994">
    <property type="entry name" value="T6SS_Tle1-like_cat"/>
    <property type="match status" value="1"/>
</dbReference>
<reference evidence="2 3" key="1">
    <citation type="journal article" date="2021" name="Nat. Commun.">
        <title>Genetic determinants of endophytism in the Arabidopsis root mycobiome.</title>
        <authorList>
            <person name="Mesny F."/>
            <person name="Miyauchi S."/>
            <person name="Thiergart T."/>
            <person name="Pickel B."/>
            <person name="Atanasova L."/>
            <person name="Karlsson M."/>
            <person name="Huettel B."/>
            <person name="Barry K.W."/>
            <person name="Haridas S."/>
            <person name="Chen C."/>
            <person name="Bauer D."/>
            <person name="Andreopoulos W."/>
            <person name="Pangilinan J."/>
            <person name="LaButti K."/>
            <person name="Riley R."/>
            <person name="Lipzen A."/>
            <person name="Clum A."/>
            <person name="Drula E."/>
            <person name="Henrissat B."/>
            <person name="Kohler A."/>
            <person name="Grigoriev I.V."/>
            <person name="Martin F.M."/>
            <person name="Hacquard S."/>
        </authorList>
    </citation>
    <scope>NUCLEOTIDE SEQUENCE [LARGE SCALE GENOMIC DNA]</scope>
    <source>
        <strain evidence="2 3">MPI-CAGE-CH-0241</strain>
    </source>
</reference>
<dbReference type="PANTHER" id="PTHR33840">
    <property type="match status" value="1"/>
</dbReference>
<dbReference type="PANTHER" id="PTHR33840:SF16">
    <property type="entry name" value="DUF2235 DOMAIN-CONTAINING PROTEIN"/>
    <property type="match status" value="1"/>
</dbReference>
<name>A0A9P8VQI9_9HYPO</name>
<evidence type="ECO:0000259" key="1">
    <source>
        <dbReference type="Pfam" id="PF09994"/>
    </source>
</evidence>
<accession>A0A9P8VQI9</accession>
<dbReference type="Proteomes" id="UP000777438">
    <property type="component" value="Unassembled WGS sequence"/>
</dbReference>
<evidence type="ECO:0000313" key="3">
    <source>
        <dbReference type="Proteomes" id="UP000777438"/>
    </source>
</evidence>
<sequence>MANKPKPLIVLCDGTWAGREANTRTNIYLLAKMVGIDIDNPTDTDIHVLDGSAWYMHGVGLGSTFLDYVFNGVTAQDIAGQCIAAYRFIVDNYSYPDRQLWMFGFSRGAFLVRSVAGMINNCGIVKPVMNDDGNVNEDQTSLLCQHVYKIYRSDDPIHDPHSAQSRAFRRNASWPLIGDAGLSDPPLIPPIKFIGAFDTVGSLGIPDFVGGVGLDWPQFHDQNVSTAVELVYHAICLHERLYIFPPCHARRKPHPERPNDFGITEKWFPGVHYDLGRQRFRFLRAFGGGWLERLLSRWDWASREIQPNEVLADLGLKWMLEAVQANDPAGEVIPALKVKQEIQAANQRMIRENRQTGSGDVYENVVGYFPFGRLIVSAFTALWGTRWQGNEIYQLLFAIRSRVVADLNSSVYDFREVDRSITGAGSRTIETLAGIESSRYPSDTYEDWKLSRTFM</sequence>
<dbReference type="OrthoDB" id="59699at2759"/>
<evidence type="ECO:0000313" key="2">
    <source>
        <dbReference type="EMBL" id="KAH6871323.1"/>
    </source>
</evidence>
<organism evidence="2 3">
    <name type="scientific">Thelonectria olida</name>
    <dbReference type="NCBI Taxonomy" id="1576542"/>
    <lineage>
        <taxon>Eukaryota</taxon>
        <taxon>Fungi</taxon>
        <taxon>Dikarya</taxon>
        <taxon>Ascomycota</taxon>
        <taxon>Pezizomycotina</taxon>
        <taxon>Sordariomycetes</taxon>
        <taxon>Hypocreomycetidae</taxon>
        <taxon>Hypocreales</taxon>
        <taxon>Nectriaceae</taxon>
        <taxon>Thelonectria</taxon>
    </lineage>
</organism>
<dbReference type="InterPro" id="IPR018712">
    <property type="entry name" value="Tle1-like_cat"/>
</dbReference>
<dbReference type="InterPro" id="IPR029058">
    <property type="entry name" value="AB_hydrolase_fold"/>
</dbReference>
<dbReference type="SUPFAM" id="SSF53474">
    <property type="entry name" value="alpha/beta-Hydrolases"/>
    <property type="match status" value="1"/>
</dbReference>